<comment type="caution">
    <text evidence="2">The sequence shown here is derived from an EMBL/GenBank/DDBJ whole genome shotgun (WGS) entry which is preliminary data.</text>
</comment>
<dbReference type="PROSITE" id="PS51163">
    <property type="entry name" value="YRDC"/>
    <property type="match status" value="1"/>
</dbReference>
<organism evidence="2 3">
    <name type="scientific">Alloalcanivorax xenomutans</name>
    <dbReference type="NCBI Taxonomy" id="1094342"/>
    <lineage>
        <taxon>Bacteria</taxon>
        <taxon>Pseudomonadati</taxon>
        <taxon>Pseudomonadota</taxon>
        <taxon>Gammaproteobacteria</taxon>
        <taxon>Oceanospirillales</taxon>
        <taxon>Alcanivoracaceae</taxon>
        <taxon>Alloalcanivorax</taxon>
    </lineage>
</organism>
<dbReference type="Proteomes" id="UP001107961">
    <property type="component" value="Unassembled WGS sequence"/>
</dbReference>
<dbReference type="Gene3D" id="3.90.870.10">
    <property type="entry name" value="DHBP synthase"/>
    <property type="match status" value="1"/>
</dbReference>
<dbReference type="SUPFAM" id="SSF55821">
    <property type="entry name" value="YrdC/RibB"/>
    <property type="match status" value="1"/>
</dbReference>
<dbReference type="PANTHER" id="PTHR42828:SF3">
    <property type="entry name" value="THREONYLCARBAMOYL-AMP SYNTHASE"/>
    <property type="match status" value="1"/>
</dbReference>
<dbReference type="GO" id="GO:0003725">
    <property type="term" value="F:double-stranded RNA binding"/>
    <property type="evidence" value="ECO:0007669"/>
    <property type="project" value="InterPro"/>
</dbReference>
<sequence>MTTVLHIHPEDPQPRLISEAAKVLRQGGLIAYPTDTTYALGCGIGEKAALDRLIRIRRLDNKHQFTLLCPDLSVLALYAKVDNPDYRLLKAHTPGAYTFILQGTSEVPRRLMHPKKRTIGIRVPDHPICQALLAEYGEPIMTSTAHLPDDEFPLTDPQDVRDFLNNQVDMVIDGGFCGVTETTVISLVDGNGPEVIREGAGLLDAIF</sequence>
<dbReference type="AlphaFoldDB" id="A0A9Q3ZFX1"/>
<dbReference type="InterPro" id="IPR006070">
    <property type="entry name" value="Sua5-like_dom"/>
</dbReference>
<dbReference type="Pfam" id="PF01300">
    <property type="entry name" value="Sua5_yciO_yrdC"/>
    <property type="match status" value="1"/>
</dbReference>
<dbReference type="PANTHER" id="PTHR42828">
    <property type="entry name" value="DHBP SYNTHASE RIBB-LIKE ALPHA/BETA DOMAIN-CONTAINING PROTEIN"/>
    <property type="match status" value="1"/>
</dbReference>
<evidence type="ECO:0000313" key="2">
    <source>
        <dbReference type="EMBL" id="MCE7510196.1"/>
    </source>
</evidence>
<accession>A0A9Q3ZFX1</accession>
<dbReference type="EMBL" id="JAJVKT010000021">
    <property type="protein sequence ID" value="MCE7510196.1"/>
    <property type="molecule type" value="Genomic_DNA"/>
</dbReference>
<dbReference type="InterPro" id="IPR052532">
    <property type="entry name" value="SUA5_domain"/>
</dbReference>
<reference evidence="2" key="1">
    <citation type="submission" date="2022-01" db="EMBL/GenBank/DDBJ databases">
        <authorList>
            <person name="Karlyshev A.V."/>
            <person name="Jaspars M."/>
        </authorList>
    </citation>
    <scope>NUCLEOTIDE SEQUENCE</scope>
    <source>
        <strain evidence="2">AGSA3-2</strain>
    </source>
</reference>
<dbReference type="NCBIfam" id="TIGR00057">
    <property type="entry name" value="L-threonylcarbamoyladenylate synthase"/>
    <property type="match status" value="1"/>
</dbReference>
<evidence type="ECO:0000313" key="3">
    <source>
        <dbReference type="Proteomes" id="UP001107961"/>
    </source>
</evidence>
<dbReference type="InterPro" id="IPR017945">
    <property type="entry name" value="DHBP_synth_RibB-like_a/b_dom"/>
</dbReference>
<feature type="domain" description="YrdC-like" evidence="1">
    <location>
        <begin position="14"/>
        <end position="201"/>
    </location>
</feature>
<dbReference type="RefSeq" id="WP_233926025.1">
    <property type="nucleotide sequence ID" value="NZ_JAJVKT010000021.1"/>
</dbReference>
<keyword evidence="3" id="KW-1185">Reference proteome</keyword>
<evidence type="ECO:0000259" key="1">
    <source>
        <dbReference type="PROSITE" id="PS51163"/>
    </source>
</evidence>
<name>A0A9Q3ZFX1_9GAMM</name>
<protein>
    <submittedName>
        <fullName evidence="2">Threonylcarbamoyl-AMP synthase</fullName>
    </submittedName>
</protein>
<gene>
    <name evidence="2" type="ORF">LZG35_16275</name>
</gene>
<proteinExistence type="predicted"/>